<organism evidence="4 5">
    <name type="scientific">Brevibacterium rongguiense</name>
    <dbReference type="NCBI Taxonomy" id="2695267"/>
    <lineage>
        <taxon>Bacteria</taxon>
        <taxon>Bacillati</taxon>
        <taxon>Actinomycetota</taxon>
        <taxon>Actinomycetes</taxon>
        <taxon>Micrococcales</taxon>
        <taxon>Brevibacteriaceae</taxon>
        <taxon>Brevibacterium</taxon>
    </lineage>
</organism>
<feature type="non-terminal residue" evidence="4">
    <location>
        <position position="547"/>
    </location>
</feature>
<gene>
    <name evidence="4" type="ORF">GSY69_09250</name>
</gene>
<dbReference type="PROSITE" id="PS51318">
    <property type="entry name" value="TAT"/>
    <property type="match status" value="1"/>
</dbReference>
<evidence type="ECO:0000256" key="2">
    <source>
        <dbReference type="SAM" id="SignalP"/>
    </source>
</evidence>
<dbReference type="Pfam" id="PF01569">
    <property type="entry name" value="PAP2"/>
    <property type="match status" value="1"/>
</dbReference>
<dbReference type="InterPro" id="IPR006311">
    <property type="entry name" value="TAT_signal"/>
</dbReference>
<sequence>MNASPAQPAGTATPPATTATAVRRTLPAAAALAALALAAGPALASPAQAAETDPSITALSEFESYWTPAPYDKADPAGTAFRGSVTEAGTSMLGQNDRTLVAINNGADEAQQHRALIDADEDWKQTLPDSLGPVLGKYFAEGLKDGSLAETRKAIDAAGKAASTGDAKKHFNYPRPFMDDRSLGGKNDLRGLEKKLGIEKVPDWTDPETNKLHTALYDGMVAGHSQAFPSGHTTYAYQVGLELSMLVPQLAPEVLTRSSEAGNNRVVLGVHYPMDIMGGRILSHMKMSTIFSEGTYPEDTIKPAQSELQGYLAKRCKADKLGDDLESCIDKTGAAGTKGYANPAVDEVSKQPVTDRASALTAYRSRMTYGFAKVGKDGAAPEVPAQAPALLTSAFPTLNDAQRRDVLAATEIDSGYLFDASSKGWQRINLPAATSAKVTLSKDGTVVKVEPGQSRASVVTEAEPTPSSPAPSPSDSAPAPEPSRTSAPAPTDEPSRAPKHPSQSTSAPAPKPGDGGDDDDNASGPGRLPRTGAELGAALAAAAAAVG</sequence>
<name>A0A6N9H7V9_9MICO</name>
<reference evidence="4 5" key="1">
    <citation type="submission" date="2020-01" db="EMBL/GenBank/DDBJ databases">
        <authorList>
            <person name="Deng T."/>
        </authorList>
    </citation>
    <scope>NUCLEOTIDE SEQUENCE [LARGE SCALE GENOMIC DNA]</scope>
    <source>
        <strain evidence="4 5">5221</strain>
    </source>
</reference>
<dbReference type="Gene3D" id="1.20.144.10">
    <property type="entry name" value="Phosphatidic acid phosphatase type 2/haloperoxidase"/>
    <property type="match status" value="1"/>
</dbReference>
<keyword evidence="5" id="KW-1185">Reference proteome</keyword>
<evidence type="ECO:0000313" key="4">
    <source>
        <dbReference type="EMBL" id="MYM20148.1"/>
    </source>
</evidence>
<dbReference type="AlphaFoldDB" id="A0A6N9H7V9"/>
<feature type="chain" id="PRO_5039584292" evidence="2">
    <location>
        <begin position="45"/>
        <end position="547"/>
    </location>
</feature>
<protein>
    <submittedName>
        <fullName evidence="4">Phosphatase PAP2 family protein</fullName>
    </submittedName>
</protein>
<evidence type="ECO:0000313" key="5">
    <source>
        <dbReference type="Proteomes" id="UP000469215"/>
    </source>
</evidence>
<keyword evidence="2" id="KW-0732">Signal</keyword>
<dbReference type="InterPro" id="IPR036938">
    <property type="entry name" value="PAP2/HPO_sf"/>
</dbReference>
<dbReference type="EMBL" id="WWEQ01000038">
    <property type="protein sequence ID" value="MYM20148.1"/>
    <property type="molecule type" value="Genomic_DNA"/>
</dbReference>
<dbReference type="RefSeq" id="WP_160953571.1">
    <property type="nucleotide sequence ID" value="NZ_WWEQ01000038.1"/>
</dbReference>
<proteinExistence type="predicted"/>
<feature type="compositionally biased region" description="Low complexity" evidence="1">
    <location>
        <begin position="522"/>
        <end position="533"/>
    </location>
</feature>
<feature type="signal peptide" evidence="2">
    <location>
        <begin position="1"/>
        <end position="44"/>
    </location>
</feature>
<accession>A0A6N9H7V9</accession>
<dbReference type="InterPro" id="IPR000326">
    <property type="entry name" value="PAP2/HPO"/>
</dbReference>
<dbReference type="Proteomes" id="UP000469215">
    <property type="component" value="Unassembled WGS sequence"/>
</dbReference>
<comment type="caution">
    <text evidence="4">The sequence shown here is derived from an EMBL/GenBank/DDBJ whole genome shotgun (WGS) entry which is preliminary data.</text>
</comment>
<evidence type="ECO:0000259" key="3">
    <source>
        <dbReference type="Pfam" id="PF01569"/>
    </source>
</evidence>
<evidence type="ECO:0000256" key="1">
    <source>
        <dbReference type="SAM" id="MobiDB-lite"/>
    </source>
</evidence>
<feature type="region of interest" description="Disordered" evidence="1">
    <location>
        <begin position="449"/>
        <end position="533"/>
    </location>
</feature>
<feature type="domain" description="Phosphatidic acid phosphatase type 2/haloperoxidase" evidence="3">
    <location>
        <begin position="162"/>
        <end position="283"/>
    </location>
</feature>
<dbReference type="SUPFAM" id="SSF48317">
    <property type="entry name" value="Acid phosphatase/Vanadium-dependent haloperoxidase"/>
    <property type="match status" value="1"/>
</dbReference>